<dbReference type="CDD" id="cd05400">
    <property type="entry name" value="NT_2-5OAS_ClassI-CCAase"/>
    <property type="match status" value="1"/>
</dbReference>
<gene>
    <name evidence="3" type="ORF">JNB19_06735</name>
</gene>
<dbReference type="InterPro" id="IPR002934">
    <property type="entry name" value="Polymerase_NTP_transf_dom"/>
</dbReference>
<accession>A0ABS1YWP3</accession>
<dbReference type="InterPro" id="IPR043519">
    <property type="entry name" value="NT_sf"/>
</dbReference>
<evidence type="ECO:0000313" key="4">
    <source>
        <dbReference type="Proteomes" id="UP000603506"/>
    </source>
</evidence>
<dbReference type="RefSeq" id="WP_203094026.1">
    <property type="nucleotide sequence ID" value="NZ_JAESPH010000016.1"/>
</dbReference>
<reference evidence="3 4" key="1">
    <citation type="submission" date="2021-01" db="EMBL/GenBank/DDBJ databases">
        <title>Evidence that Capnocytophaga endodontalis is a later homotypic synonym for Capnocytophaga genospecies AHN8471, and request for opinion on proposed recognition of strain AHN8471 as type strain of the species.</title>
        <authorList>
            <person name="Nicholson A.C."/>
            <person name="Hopper C.L."/>
            <person name="Gulvik C.A."/>
            <person name="Mcquiston J.R."/>
            <person name="Lau E.F."/>
        </authorList>
    </citation>
    <scope>NUCLEOTIDE SEQUENCE [LARGE SCALE GENOMIC DNA]</scope>
    <source>
        <strain evidence="3 4">AHN9576</strain>
    </source>
</reference>
<keyword evidence="1" id="KW-0051">Antiviral defense</keyword>
<evidence type="ECO:0000259" key="2">
    <source>
        <dbReference type="Pfam" id="PF01909"/>
    </source>
</evidence>
<dbReference type="SUPFAM" id="SSF81301">
    <property type="entry name" value="Nucleotidyltransferase"/>
    <property type="match status" value="1"/>
</dbReference>
<protein>
    <submittedName>
        <fullName evidence="3">Nucleotidyltransferase</fullName>
    </submittedName>
</protein>
<comment type="caution">
    <text evidence="3">The sequence shown here is derived from an EMBL/GenBank/DDBJ whole genome shotgun (WGS) entry which is preliminary data.</text>
</comment>
<dbReference type="Pfam" id="PF01909">
    <property type="entry name" value="NTP_transf_2"/>
    <property type="match status" value="1"/>
</dbReference>
<dbReference type="InterPro" id="IPR006116">
    <property type="entry name" value="NT_2-5OAS_ClassI-CCAase"/>
</dbReference>
<feature type="domain" description="Polymerase nucleotidyl transferase" evidence="2">
    <location>
        <begin position="40"/>
        <end position="88"/>
    </location>
</feature>
<organism evidence="3 4">
    <name type="scientific">Capnocytophaga genosp. AHN8471</name>
    <dbReference type="NCBI Taxonomy" id="327574"/>
    <lineage>
        <taxon>Bacteria</taxon>
        <taxon>Pseudomonadati</taxon>
        <taxon>Bacteroidota</taxon>
        <taxon>Flavobacteriia</taxon>
        <taxon>Flavobacteriales</taxon>
        <taxon>Flavobacteriaceae</taxon>
        <taxon>Capnocytophaga</taxon>
    </lineage>
</organism>
<keyword evidence="4" id="KW-1185">Reference proteome</keyword>
<evidence type="ECO:0000313" key="3">
    <source>
        <dbReference type="EMBL" id="MBM0650448.1"/>
    </source>
</evidence>
<dbReference type="Proteomes" id="UP000603506">
    <property type="component" value="Unassembled WGS sequence"/>
</dbReference>
<proteinExistence type="predicted"/>
<name>A0ABS1YWP3_9FLAO</name>
<dbReference type="Gene3D" id="3.30.460.10">
    <property type="entry name" value="Beta Polymerase, domain 2"/>
    <property type="match status" value="1"/>
</dbReference>
<sequence>MARFTENQLISFTKPASNTEEQKLDKAKNAIKTAINNDSKLSQKIEIFGQGSYANDTNVKNNSDIDINVMYKEGFYYKIPPNTKKEDFGIVNTSSYSFKEFKNDVEQALLNNFKGFKVNRKNKCISINIYGIDVDVVPTCTHRIFSLNGNFVEGVTLFTDNTNQQIINYPKQHIENGKNKNFYTHKKFKWLTRIYKRIRYKMIDDGVRINNKLI</sequence>
<evidence type="ECO:0000256" key="1">
    <source>
        <dbReference type="ARBA" id="ARBA00023118"/>
    </source>
</evidence>
<dbReference type="EMBL" id="JAEUAH010000008">
    <property type="protein sequence ID" value="MBM0650448.1"/>
    <property type="molecule type" value="Genomic_DNA"/>
</dbReference>